<dbReference type="CDD" id="cd00464">
    <property type="entry name" value="SK"/>
    <property type="match status" value="1"/>
</dbReference>
<comment type="caution">
    <text evidence="8">The sequence shown here is derived from an EMBL/GenBank/DDBJ whole genome shotgun (WGS) entry which is preliminary data.</text>
</comment>
<dbReference type="EC" id="2.7.1.71" evidence="7"/>
<accession>A0ABT9YY24</accession>
<keyword evidence="4 7" id="KW-0418">Kinase</keyword>
<feature type="binding site" evidence="7">
    <location>
        <position position="116"/>
    </location>
    <ligand>
        <name>ATP</name>
        <dbReference type="ChEBI" id="CHEBI:30616"/>
    </ligand>
</feature>
<dbReference type="PANTHER" id="PTHR21087">
    <property type="entry name" value="SHIKIMATE KINASE"/>
    <property type="match status" value="1"/>
</dbReference>
<comment type="subcellular location">
    <subcellularLocation>
        <location evidence="7">Cytoplasm</location>
    </subcellularLocation>
</comment>
<feature type="binding site" evidence="7">
    <location>
        <position position="57"/>
    </location>
    <ligand>
        <name>substrate</name>
    </ligand>
</feature>
<sequence length="171" mass="19351">MKAIYLTGFMGAGKTTIGEQLGIELSLPVIDTDKEIEKKQGLTIKQIFEQYGEAYFRELETEILKTLPSENVIITTGGGIVIKRENRELMKNNGQIILLHAEIDVVYERIHADPNRPIASKKSKQQLASLYLSRKSFYEDCTIKIETGNKSIAEIVKDMILRLKKVEIGHN</sequence>
<keyword evidence="1 7" id="KW-0028">Amino-acid biosynthesis</keyword>
<keyword evidence="5 7" id="KW-0067">ATP-binding</keyword>
<evidence type="ECO:0000256" key="1">
    <source>
        <dbReference type="ARBA" id="ARBA00022605"/>
    </source>
</evidence>
<comment type="function">
    <text evidence="7">Catalyzes the specific phosphorylation of the 3-hydroxyl group of shikimic acid using ATP as a cosubstrate.</text>
</comment>
<dbReference type="EMBL" id="JAUSTZ010000002">
    <property type="protein sequence ID" value="MDQ0224892.1"/>
    <property type="molecule type" value="Genomic_DNA"/>
</dbReference>
<dbReference type="PANTHER" id="PTHR21087:SF16">
    <property type="entry name" value="SHIKIMATE KINASE 1, CHLOROPLASTIC"/>
    <property type="match status" value="1"/>
</dbReference>
<dbReference type="HAMAP" id="MF_00109">
    <property type="entry name" value="Shikimate_kinase"/>
    <property type="match status" value="1"/>
</dbReference>
<feature type="binding site" evidence="7">
    <location>
        <position position="134"/>
    </location>
    <ligand>
        <name>substrate</name>
    </ligand>
</feature>
<protein>
    <recommendedName>
        <fullName evidence="7">Shikimate kinase</fullName>
        <shortName evidence="7">SK</shortName>
        <ecNumber evidence="7">2.7.1.71</ecNumber>
    </recommendedName>
</protein>
<keyword evidence="2 7" id="KW-0808">Transferase</keyword>
<evidence type="ECO:0000256" key="4">
    <source>
        <dbReference type="ARBA" id="ARBA00022777"/>
    </source>
</evidence>
<name>A0ABT9YY24_9BACI</name>
<dbReference type="InterPro" id="IPR027417">
    <property type="entry name" value="P-loop_NTPase"/>
</dbReference>
<dbReference type="Gene3D" id="3.40.50.300">
    <property type="entry name" value="P-loop containing nucleotide triphosphate hydrolases"/>
    <property type="match status" value="1"/>
</dbReference>
<keyword evidence="7" id="KW-0460">Magnesium</keyword>
<dbReference type="Proteomes" id="UP001232245">
    <property type="component" value="Unassembled WGS sequence"/>
</dbReference>
<comment type="cofactor">
    <cofactor evidence="7">
        <name>Mg(2+)</name>
        <dbReference type="ChEBI" id="CHEBI:18420"/>
    </cofactor>
    <text evidence="7">Binds 1 Mg(2+) ion per subunit.</text>
</comment>
<feature type="binding site" evidence="7">
    <location>
        <position position="33"/>
    </location>
    <ligand>
        <name>substrate</name>
    </ligand>
</feature>
<dbReference type="InterPro" id="IPR031322">
    <property type="entry name" value="Shikimate/glucono_kinase"/>
</dbReference>
<evidence type="ECO:0000256" key="3">
    <source>
        <dbReference type="ARBA" id="ARBA00022741"/>
    </source>
</evidence>
<keyword evidence="7" id="KW-0963">Cytoplasm</keyword>
<dbReference type="GO" id="GO:0004765">
    <property type="term" value="F:shikimate kinase activity"/>
    <property type="evidence" value="ECO:0007669"/>
    <property type="project" value="UniProtKB-EC"/>
</dbReference>
<feature type="binding site" evidence="7">
    <location>
        <position position="15"/>
    </location>
    <ligand>
        <name>Mg(2+)</name>
        <dbReference type="ChEBI" id="CHEBI:18420"/>
    </ligand>
</feature>
<comment type="pathway">
    <text evidence="7">Metabolic intermediate biosynthesis; chorismate biosynthesis; chorismate from D-erythrose 4-phosphate and phosphoenolpyruvate: step 5/7.</text>
</comment>
<reference evidence="8 9" key="1">
    <citation type="submission" date="2023-07" db="EMBL/GenBank/DDBJ databases">
        <title>Genomic Encyclopedia of Type Strains, Phase IV (KMG-IV): sequencing the most valuable type-strain genomes for metagenomic binning, comparative biology and taxonomic classification.</title>
        <authorList>
            <person name="Goeker M."/>
        </authorList>
    </citation>
    <scope>NUCLEOTIDE SEQUENCE [LARGE SCALE GENOMIC DNA]</scope>
    <source>
        <strain evidence="8 9">DSM 17723</strain>
    </source>
</reference>
<dbReference type="SUPFAM" id="SSF52540">
    <property type="entry name" value="P-loop containing nucleoside triphosphate hydrolases"/>
    <property type="match status" value="1"/>
</dbReference>
<dbReference type="RefSeq" id="WP_145581501.1">
    <property type="nucleotide sequence ID" value="NZ_CADEPK010000427.1"/>
</dbReference>
<feature type="binding site" evidence="7">
    <location>
        <begin position="11"/>
        <end position="16"/>
    </location>
    <ligand>
        <name>ATP</name>
        <dbReference type="ChEBI" id="CHEBI:30616"/>
    </ligand>
</feature>
<evidence type="ECO:0000256" key="5">
    <source>
        <dbReference type="ARBA" id="ARBA00022840"/>
    </source>
</evidence>
<gene>
    <name evidence="7" type="primary">aroK</name>
    <name evidence="8" type="ORF">J2S02_001221</name>
</gene>
<organism evidence="8 9">
    <name type="scientific">Metabacillus niabensis</name>
    <dbReference type="NCBI Taxonomy" id="324854"/>
    <lineage>
        <taxon>Bacteria</taxon>
        <taxon>Bacillati</taxon>
        <taxon>Bacillota</taxon>
        <taxon>Bacilli</taxon>
        <taxon>Bacillales</taxon>
        <taxon>Bacillaceae</taxon>
        <taxon>Metabacillus</taxon>
    </lineage>
</organism>
<dbReference type="PRINTS" id="PR01100">
    <property type="entry name" value="SHIKIMTKNASE"/>
</dbReference>
<comment type="caution">
    <text evidence="7">Lacks conserved residue(s) required for the propagation of feature annotation.</text>
</comment>
<comment type="subunit">
    <text evidence="7">Monomer.</text>
</comment>
<keyword evidence="9" id="KW-1185">Reference proteome</keyword>
<feature type="binding site" evidence="7">
    <location>
        <position position="78"/>
    </location>
    <ligand>
        <name>substrate</name>
    </ligand>
</feature>
<keyword evidence="6 7" id="KW-0057">Aromatic amino acid biosynthesis</keyword>
<evidence type="ECO:0000256" key="2">
    <source>
        <dbReference type="ARBA" id="ARBA00022679"/>
    </source>
</evidence>
<evidence type="ECO:0000313" key="8">
    <source>
        <dbReference type="EMBL" id="MDQ0224892.1"/>
    </source>
</evidence>
<keyword evidence="7" id="KW-0479">Metal-binding</keyword>
<comment type="similarity">
    <text evidence="7">Belongs to the shikimate kinase family.</text>
</comment>
<dbReference type="InterPro" id="IPR000623">
    <property type="entry name" value="Shikimate_kinase/TSH1"/>
</dbReference>
<evidence type="ECO:0000256" key="6">
    <source>
        <dbReference type="ARBA" id="ARBA00023141"/>
    </source>
</evidence>
<dbReference type="Pfam" id="PF01202">
    <property type="entry name" value="SKI"/>
    <property type="match status" value="1"/>
</dbReference>
<proteinExistence type="inferred from homology"/>
<comment type="catalytic activity">
    <reaction evidence="7">
        <text>shikimate + ATP = 3-phosphoshikimate + ADP + H(+)</text>
        <dbReference type="Rhea" id="RHEA:13121"/>
        <dbReference type="ChEBI" id="CHEBI:15378"/>
        <dbReference type="ChEBI" id="CHEBI:30616"/>
        <dbReference type="ChEBI" id="CHEBI:36208"/>
        <dbReference type="ChEBI" id="CHEBI:145989"/>
        <dbReference type="ChEBI" id="CHEBI:456216"/>
        <dbReference type="EC" id="2.7.1.71"/>
    </reaction>
</comment>
<keyword evidence="3 7" id="KW-0547">Nucleotide-binding</keyword>
<evidence type="ECO:0000256" key="7">
    <source>
        <dbReference type="HAMAP-Rule" id="MF_00109"/>
    </source>
</evidence>
<evidence type="ECO:0000313" key="9">
    <source>
        <dbReference type="Proteomes" id="UP001232245"/>
    </source>
</evidence>